<dbReference type="AlphaFoldDB" id="A0A8J2IP69"/>
<sequence length="341" mass="36569">MDEGSSTGRMPPAPDQDPTAVLEWPSIVDESMVSPVQWVLLRRTEFLAAQNRLLLQGMERLLMAGNKRSRRSSASSAGSGATESTEGDPEITAADTDSINNPAITEAYNSLIDVENDKHAAVVEAHRAFMDQTNNKVYVKRTILSTKAAMAFREYIGTVFVGGGDEVDEGDLRNSIASDFALLNPDLVTNVFISVNKGLKKSKSKGKKKVEASGEASGEVSGEASGQTPREGTPAGQLHSSPLPVRGARRRSARSSRPSFILSSDHEDANDDDNDEGGGATTPRAPQQYAASASASLRQISNTTSGGDESQVSLTSVELRRSNQQLRFEEGNEDDDDYMQG</sequence>
<protein>
    <submittedName>
        <fullName evidence="2">Uncharacterized protein</fullName>
    </submittedName>
</protein>
<evidence type="ECO:0000256" key="1">
    <source>
        <dbReference type="SAM" id="MobiDB-lite"/>
    </source>
</evidence>
<feature type="region of interest" description="Disordered" evidence="1">
    <location>
        <begin position="1"/>
        <end position="20"/>
    </location>
</feature>
<reference evidence="2" key="1">
    <citation type="submission" date="2021-05" db="EMBL/GenBank/DDBJ databases">
        <authorList>
            <person name="Khan N."/>
        </authorList>
    </citation>
    <scope>NUCLEOTIDE SEQUENCE</scope>
</reference>
<dbReference type="Proteomes" id="UP000693738">
    <property type="component" value="Unassembled WGS sequence"/>
</dbReference>
<feature type="region of interest" description="Disordered" evidence="1">
    <location>
        <begin position="66"/>
        <end position="99"/>
    </location>
</feature>
<feature type="region of interest" description="Disordered" evidence="1">
    <location>
        <begin position="203"/>
        <end position="341"/>
    </location>
</feature>
<proteinExistence type="predicted"/>
<gene>
    <name evidence="2" type="ORF">FEQUK3_LOCUS4297</name>
</gene>
<name>A0A8J2IP69_FUSEQ</name>
<dbReference type="EMBL" id="CAJSTJ010000125">
    <property type="protein sequence ID" value="CAG7558586.1"/>
    <property type="molecule type" value="Genomic_DNA"/>
</dbReference>
<feature type="compositionally biased region" description="Polar residues" evidence="1">
    <location>
        <begin position="297"/>
        <end position="326"/>
    </location>
</feature>
<accession>A0A8J2IP69</accession>
<comment type="caution">
    <text evidence="2">The sequence shown here is derived from an EMBL/GenBank/DDBJ whole genome shotgun (WGS) entry which is preliminary data.</text>
</comment>
<evidence type="ECO:0000313" key="2">
    <source>
        <dbReference type="EMBL" id="CAG7558586.1"/>
    </source>
</evidence>
<evidence type="ECO:0000313" key="3">
    <source>
        <dbReference type="Proteomes" id="UP000693738"/>
    </source>
</evidence>
<organism evidence="2 3">
    <name type="scientific">Fusarium equiseti</name>
    <name type="common">Fusarium scirpi</name>
    <dbReference type="NCBI Taxonomy" id="61235"/>
    <lineage>
        <taxon>Eukaryota</taxon>
        <taxon>Fungi</taxon>
        <taxon>Dikarya</taxon>
        <taxon>Ascomycota</taxon>
        <taxon>Pezizomycotina</taxon>
        <taxon>Sordariomycetes</taxon>
        <taxon>Hypocreomycetidae</taxon>
        <taxon>Hypocreales</taxon>
        <taxon>Nectriaceae</taxon>
        <taxon>Fusarium</taxon>
        <taxon>Fusarium incarnatum-equiseti species complex</taxon>
    </lineage>
</organism>
<feature type="compositionally biased region" description="Low complexity" evidence="1">
    <location>
        <begin position="72"/>
        <end position="84"/>
    </location>
</feature>
<feature type="compositionally biased region" description="Acidic residues" evidence="1">
    <location>
        <begin position="331"/>
        <end position="341"/>
    </location>
</feature>